<evidence type="ECO:0000259" key="3">
    <source>
        <dbReference type="Pfam" id="PF04234"/>
    </source>
</evidence>
<organism evidence="4 5">
    <name type="scientific">Lichenicola cladoniae</name>
    <dbReference type="NCBI Taxonomy" id="1484109"/>
    <lineage>
        <taxon>Bacteria</taxon>
        <taxon>Pseudomonadati</taxon>
        <taxon>Pseudomonadota</taxon>
        <taxon>Alphaproteobacteria</taxon>
        <taxon>Acetobacterales</taxon>
        <taxon>Acetobacteraceae</taxon>
        <taxon>Lichenicola</taxon>
    </lineage>
</organism>
<dbReference type="GO" id="GO:0005507">
    <property type="term" value="F:copper ion binding"/>
    <property type="evidence" value="ECO:0007669"/>
    <property type="project" value="InterPro"/>
</dbReference>
<dbReference type="InterPro" id="IPR014755">
    <property type="entry name" value="Cu-Rt/internalin_Ig-like"/>
</dbReference>
<accession>A0A6M8HLH8</accession>
<evidence type="ECO:0000313" key="5">
    <source>
        <dbReference type="Proteomes" id="UP000500767"/>
    </source>
</evidence>
<dbReference type="Gene3D" id="2.60.40.1220">
    <property type="match status" value="1"/>
</dbReference>
<name>A0A6M8HLH8_9PROT</name>
<dbReference type="SUPFAM" id="SSF81296">
    <property type="entry name" value="E set domains"/>
    <property type="match status" value="1"/>
</dbReference>
<dbReference type="AlphaFoldDB" id="A0A6M8HLH8"/>
<dbReference type="Pfam" id="PF04234">
    <property type="entry name" value="CopC"/>
    <property type="match status" value="1"/>
</dbReference>
<reference evidence="4 5" key="1">
    <citation type="journal article" date="2014" name="World J. Microbiol. Biotechnol.">
        <title>Biodiversity and physiological characteristics of Antarctic and Arctic lichens-associated bacteria.</title>
        <authorList>
            <person name="Lee Y.M."/>
            <person name="Kim E.H."/>
            <person name="Lee H.K."/>
            <person name="Hong S.G."/>
        </authorList>
    </citation>
    <scope>NUCLEOTIDE SEQUENCE [LARGE SCALE GENOMIC DNA]</scope>
    <source>
        <strain evidence="4 5">PAMC 26569</strain>
    </source>
</reference>
<dbReference type="KEGG" id="lck:HN018_03335"/>
<keyword evidence="1" id="KW-0732">Signal</keyword>
<sequence length="90" mass="9534">MNSQPGADATTAAPGDIELRFSEAPLARLSGVELQTASGAVIPVSSKGMDKNMLVVIPQHPLKTGSYTVKWHVVTADTHRTQGAFAFTVR</sequence>
<dbReference type="GO" id="GO:0046688">
    <property type="term" value="P:response to copper ion"/>
    <property type="evidence" value="ECO:0007669"/>
    <property type="project" value="InterPro"/>
</dbReference>
<evidence type="ECO:0000256" key="2">
    <source>
        <dbReference type="ARBA" id="ARBA00023008"/>
    </source>
</evidence>
<dbReference type="InterPro" id="IPR014756">
    <property type="entry name" value="Ig_E-set"/>
</dbReference>
<dbReference type="GO" id="GO:0042597">
    <property type="term" value="C:periplasmic space"/>
    <property type="evidence" value="ECO:0007669"/>
    <property type="project" value="InterPro"/>
</dbReference>
<evidence type="ECO:0000256" key="1">
    <source>
        <dbReference type="ARBA" id="ARBA00022729"/>
    </source>
</evidence>
<evidence type="ECO:0000313" key="4">
    <source>
        <dbReference type="EMBL" id="QKE89204.1"/>
    </source>
</evidence>
<keyword evidence="5" id="KW-1185">Reference proteome</keyword>
<dbReference type="EMBL" id="CP053708">
    <property type="protein sequence ID" value="QKE89204.1"/>
    <property type="molecule type" value="Genomic_DNA"/>
</dbReference>
<dbReference type="InterPro" id="IPR007348">
    <property type="entry name" value="CopC_dom"/>
</dbReference>
<protein>
    <submittedName>
        <fullName evidence="4">Copper resistance protein CopC</fullName>
    </submittedName>
</protein>
<proteinExistence type="predicted"/>
<gene>
    <name evidence="4" type="ORF">HN018_03335</name>
</gene>
<keyword evidence="2" id="KW-0186">Copper</keyword>
<feature type="domain" description="CopC" evidence="3">
    <location>
        <begin position="2"/>
        <end position="89"/>
    </location>
</feature>
<dbReference type="Proteomes" id="UP000500767">
    <property type="component" value="Chromosome"/>
</dbReference>